<evidence type="ECO:0000259" key="4">
    <source>
        <dbReference type="Pfam" id="PF25396"/>
    </source>
</evidence>
<dbReference type="KEGG" id="soy:115877153"/>
<dbReference type="CDD" id="cd18808">
    <property type="entry name" value="SF1_C_Upf1"/>
    <property type="match status" value="1"/>
</dbReference>
<feature type="region of interest" description="Disordered" evidence="1">
    <location>
        <begin position="99"/>
        <end position="118"/>
    </location>
</feature>
<protein>
    <submittedName>
        <fullName evidence="6">NFX1-type zinc finger-containing protein 1-like</fullName>
    </submittedName>
</protein>
<dbReference type="Proteomes" id="UP000504635">
    <property type="component" value="Unplaced"/>
</dbReference>
<dbReference type="PANTHER" id="PTHR10887:SF341">
    <property type="entry name" value="NFX1-TYPE ZINC FINGER-CONTAINING PROTEIN 1"/>
    <property type="match status" value="1"/>
</dbReference>
<dbReference type="Pfam" id="PF25396">
    <property type="entry name" value="ZNFX1"/>
    <property type="match status" value="1"/>
</dbReference>
<accession>A0A6J2XDZ4</accession>
<sequence>MNFIRTVRSCISELFCGARVSSGNKEEEKSDTVSIASIASGVFIRSGNNISEGLQPQTSLRRSNGDSIYVKSDKTGGDTTTPSKIYTVSKLATTNYKVSSSNKKKIHNVPNSSENKIHKGIQPQNSLQRTKVDSNKTAGNTITLPSNSDVTGFGVTHYNVSNSAENKIHKRIRQSSLEHPTAGSKYDESNKSTGNTTTLHISEFRVANNEVPNSSEDKIYNRLQPLSSLQSTKVDSNKTAGNTNTLPSNSDVTGFGVTHYNASNSAENKIHKRIRQSSLEHPTAGSKYDESNKSTGNTTTLHISEFRVANNEVPNSSEDKIYNRLQPLSSLQSTKVDSNKTAGNTITLLSNSDVTGFGVTQYNVSNSVEIKIHKRIQRQISLEHPTVGSKYDESNKPTGNTTTLHISEFRVANNEVPNSSEDKIYNRLQPLSSLQSTKVYYNTTNLFSNYSVNTFRNQSVYPTKDDLVETKIGNLNPNIIQGQYETLDNYLSTHFTLLREDFIKPLREDLKLYFCGNKTLDNIVIHNITFIRRGINNDEYIFCIQLTKTLTTSLSDDEDSEKSLKRFMTGSLVIFTRNNFEDFFCGRVSNNDGFRNKLLSINFESNTLNQICCKPDIEYKMIECNAFFEPYYNVLTVLQKVYSSTISMENYLVQVESNIKMPKYLKGIKQHVLINGLNPSQHTTLNAVLSQELAIVQGPPGTGKTFMGIEITNQLLKRSSLWYNNTPMLILSCTNHALDNFLERVTKYTPEILRYGGQSKSPSMQNYLFPKRRKAFYERAPHRKRQVGPLFRNYMNLKGQINRIEKKIDSIRINRHIFNLKELTSKIQGVPKSLCESDELDLMCWLLEDDDTVRNDNFKRLSLDDINKVNLFFKNDEKMDQDFMKIFVKAIVKFAPTNMFDLIGRIVKGDQKYSPDYLNVYKYLLNKIHYLENGLKKKAKTSCQRWRLYYIMLEKYESILVEELEPLTELCIKEYKKLKDVQNQINVEIMRTQKVIGMTTTVAARMYSTIKELKCPIVIVEEAAEVLESHIIPVLTEHCQHLILLGDHLQLKPSTTDYTIETDYNLGVSLFERMVNNNIPYHTLNVQYRMRPEIASLISPSIYPELTNHESVEQFPSVRGFGKNMYFISHDNLENDANTSKENTYEAKFLIRLAVYLLQNQYEPKDITILATYLGQVEVLRKERKKIHKNDDLQNIQITSVDNFQGEENKIILLSLVRNNTENKIGFLSIENRACVALSRAKEGFYVMGNMAQLSRKSKLWRNIGMTFKRFKAIGKNLPLKCHKHSGEIEIKNVGDFDKLLSKNICEIVCQKKSHQHR</sequence>
<dbReference type="InterPro" id="IPR057373">
    <property type="entry name" value="ZNFX1"/>
</dbReference>
<feature type="domain" description="ZNFX1" evidence="4">
    <location>
        <begin position="558"/>
        <end position="624"/>
    </location>
</feature>
<dbReference type="FunCoup" id="A0A6J2XDZ4">
    <property type="interactions" value="3"/>
</dbReference>
<dbReference type="InParanoid" id="A0A6J2XDZ4"/>
<dbReference type="Pfam" id="PF13086">
    <property type="entry name" value="AAA_11"/>
    <property type="match status" value="1"/>
</dbReference>
<evidence type="ECO:0000313" key="6">
    <source>
        <dbReference type="RefSeq" id="XP_030749170.1"/>
    </source>
</evidence>
<name>A0A6J2XDZ4_SITOR</name>
<reference evidence="6" key="1">
    <citation type="submission" date="2025-08" db="UniProtKB">
        <authorList>
            <consortium name="RefSeq"/>
        </authorList>
    </citation>
    <scope>IDENTIFICATION</scope>
    <source>
        <tissue evidence="6">Gonads</tissue>
    </source>
</reference>
<dbReference type="SUPFAM" id="SSF52540">
    <property type="entry name" value="P-loop containing nucleoside triphosphate hydrolases"/>
    <property type="match status" value="1"/>
</dbReference>
<dbReference type="GO" id="GO:0031048">
    <property type="term" value="P:regulatory ncRNA-mediated heterochromatin formation"/>
    <property type="evidence" value="ECO:0007669"/>
    <property type="project" value="TreeGrafter"/>
</dbReference>
<dbReference type="GO" id="GO:0031380">
    <property type="term" value="C:nuclear RNA-directed RNA polymerase complex"/>
    <property type="evidence" value="ECO:0007669"/>
    <property type="project" value="TreeGrafter"/>
</dbReference>
<feature type="region of interest" description="Disordered" evidence="1">
    <location>
        <begin position="278"/>
        <end position="297"/>
    </location>
</feature>
<dbReference type="Gene3D" id="3.40.50.300">
    <property type="entry name" value="P-loop containing nucleotide triphosphate hydrolases"/>
    <property type="match status" value="2"/>
</dbReference>
<dbReference type="InterPro" id="IPR027417">
    <property type="entry name" value="P-loop_NTPase"/>
</dbReference>
<evidence type="ECO:0000313" key="5">
    <source>
        <dbReference type="Proteomes" id="UP000504635"/>
    </source>
</evidence>
<keyword evidence="5" id="KW-1185">Reference proteome</keyword>
<feature type="region of interest" description="Disordered" evidence="1">
    <location>
        <begin position="175"/>
        <end position="195"/>
    </location>
</feature>
<feature type="compositionally biased region" description="Polar residues" evidence="1">
    <location>
        <begin position="50"/>
        <end position="66"/>
    </location>
</feature>
<feature type="domain" description="DNA2/NAM7 helicase-like C-terminal" evidence="3">
    <location>
        <begin position="1067"/>
        <end position="1251"/>
    </location>
</feature>
<dbReference type="InterPro" id="IPR045055">
    <property type="entry name" value="DNA2/NAM7-like"/>
</dbReference>
<gene>
    <name evidence="6" type="primary">LOC115877153</name>
</gene>
<feature type="domain" description="DNA2/NAM7 helicase helicase" evidence="2">
    <location>
        <begin position="677"/>
        <end position="1054"/>
    </location>
</feature>
<proteinExistence type="predicted"/>
<evidence type="ECO:0000259" key="3">
    <source>
        <dbReference type="Pfam" id="PF13087"/>
    </source>
</evidence>
<dbReference type="InterPro" id="IPR041679">
    <property type="entry name" value="DNA2/NAM7-like_C"/>
</dbReference>
<feature type="region of interest" description="Disordered" evidence="1">
    <location>
        <begin position="50"/>
        <end position="81"/>
    </location>
</feature>
<dbReference type="RefSeq" id="XP_030749170.1">
    <property type="nucleotide sequence ID" value="XM_030893310.1"/>
</dbReference>
<organism evidence="5 6">
    <name type="scientific">Sitophilus oryzae</name>
    <name type="common">Rice weevil</name>
    <name type="synonym">Curculio oryzae</name>
    <dbReference type="NCBI Taxonomy" id="7048"/>
    <lineage>
        <taxon>Eukaryota</taxon>
        <taxon>Metazoa</taxon>
        <taxon>Ecdysozoa</taxon>
        <taxon>Arthropoda</taxon>
        <taxon>Hexapoda</taxon>
        <taxon>Insecta</taxon>
        <taxon>Pterygota</taxon>
        <taxon>Neoptera</taxon>
        <taxon>Endopterygota</taxon>
        <taxon>Coleoptera</taxon>
        <taxon>Polyphaga</taxon>
        <taxon>Cucujiformia</taxon>
        <taxon>Curculionidae</taxon>
        <taxon>Dryophthorinae</taxon>
        <taxon>Sitophilus</taxon>
    </lineage>
</organism>
<evidence type="ECO:0000259" key="2">
    <source>
        <dbReference type="Pfam" id="PF13086"/>
    </source>
</evidence>
<dbReference type="PANTHER" id="PTHR10887">
    <property type="entry name" value="DNA2/NAM7 HELICASE FAMILY"/>
    <property type="match status" value="1"/>
</dbReference>
<dbReference type="GO" id="GO:0004386">
    <property type="term" value="F:helicase activity"/>
    <property type="evidence" value="ECO:0007669"/>
    <property type="project" value="InterPro"/>
</dbReference>
<dbReference type="Pfam" id="PF13087">
    <property type="entry name" value="AAA_12"/>
    <property type="match status" value="1"/>
</dbReference>
<dbReference type="FunFam" id="3.40.50.300:FF:001366">
    <property type="entry name" value="ATP binding protein, putative"/>
    <property type="match status" value="1"/>
</dbReference>
<dbReference type="GeneID" id="115877153"/>
<evidence type="ECO:0000256" key="1">
    <source>
        <dbReference type="SAM" id="MobiDB-lite"/>
    </source>
</evidence>
<dbReference type="InterPro" id="IPR047187">
    <property type="entry name" value="SF1_C_Upf1"/>
</dbReference>
<dbReference type="InterPro" id="IPR041677">
    <property type="entry name" value="DNA2/NAM7_AAA_11"/>
</dbReference>
<dbReference type="OrthoDB" id="2423195at2759"/>